<feature type="chain" id="PRO_5004163858" description="3-carboxymuconate cyclase" evidence="1">
    <location>
        <begin position="19"/>
        <end position="355"/>
    </location>
</feature>
<dbReference type="SUPFAM" id="SSF63825">
    <property type="entry name" value="YWTD domain"/>
    <property type="match status" value="1"/>
</dbReference>
<dbReference type="KEGG" id="sus:Acid_2194"/>
<proteinExistence type="predicted"/>
<gene>
    <name evidence="2" type="ordered locus">Acid_2194</name>
</gene>
<organism evidence="2">
    <name type="scientific">Solibacter usitatus (strain Ellin6076)</name>
    <dbReference type="NCBI Taxonomy" id="234267"/>
    <lineage>
        <taxon>Bacteria</taxon>
        <taxon>Pseudomonadati</taxon>
        <taxon>Acidobacteriota</taxon>
        <taxon>Terriglobia</taxon>
        <taxon>Bryobacterales</taxon>
        <taxon>Solibacteraceae</taxon>
        <taxon>Candidatus Solibacter</taxon>
    </lineage>
</organism>
<dbReference type="OrthoDB" id="5936716at2"/>
<dbReference type="InParanoid" id="Q025Y5"/>
<feature type="signal peptide" evidence="1">
    <location>
        <begin position="1"/>
        <end position="18"/>
    </location>
</feature>
<protein>
    <recommendedName>
        <fullName evidence="3">3-carboxymuconate cyclase</fullName>
    </recommendedName>
</protein>
<sequence length="355" mass="36356" precursor="true">MFLKSMLLCAAAFSAAFAGDESITQAKPGRGQDPLFLTITNGANNFLAVINTRTKETDYVPTGGFGGASGNAGGVAVSGNLAAAVNFGSTNVTIFVRHGNAMEPAQLIKTSSQPVSVAFGHNHLVVLGQTTAESFAVFGNTVSKDNDGVVQLAKGDKSAAQILTFDGGVVYSEKSGSVAELNLSTNGMAGISGPNRPIQLPNAPNNDTPYGMAARGGNVYVTIAHSNLEALVVNGQIMSLGAGPTPFKDGSGNIMHAPCWNALAGQFLFSSDSPGKQLYRYLVSDSNVFFDKAAAARLNGSPTDLAATDNLLGVIDGGDGTTSNVSLFDIDSEGELTLRFAVKIAGPINGSAIIG</sequence>
<evidence type="ECO:0000256" key="1">
    <source>
        <dbReference type="SAM" id="SignalP"/>
    </source>
</evidence>
<name>Q025Y5_SOLUE</name>
<evidence type="ECO:0000313" key="2">
    <source>
        <dbReference type="EMBL" id="ABJ83184.1"/>
    </source>
</evidence>
<keyword evidence="1" id="KW-0732">Signal</keyword>
<reference evidence="2" key="1">
    <citation type="submission" date="2006-10" db="EMBL/GenBank/DDBJ databases">
        <title>Complete sequence of Solibacter usitatus Ellin6076.</title>
        <authorList>
            <consortium name="US DOE Joint Genome Institute"/>
            <person name="Copeland A."/>
            <person name="Lucas S."/>
            <person name="Lapidus A."/>
            <person name="Barry K."/>
            <person name="Detter J.C."/>
            <person name="Glavina del Rio T."/>
            <person name="Hammon N."/>
            <person name="Israni S."/>
            <person name="Dalin E."/>
            <person name="Tice H."/>
            <person name="Pitluck S."/>
            <person name="Thompson L.S."/>
            <person name="Brettin T."/>
            <person name="Bruce D."/>
            <person name="Han C."/>
            <person name="Tapia R."/>
            <person name="Gilna P."/>
            <person name="Schmutz J."/>
            <person name="Larimer F."/>
            <person name="Land M."/>
            <person name="Hauser L."/>
            <person name="Kyrpides N."/>
            <person name="Mikhailova N."/>
            <person name="Janssen P.H."/>
            <person name="Kuske C.R."/>
            <person name="Richardson P."/>
        </authorList>
    </citation>
    <scope>NUCLEOTIDE SEQUENCE</scope>
    <source>
        <strain evidence="2">Ellin6076</strain>
    </source>
</reference>
<accession>Q025Y5</accession>
<dbReference type="AlphaFoldDB" id="Q025Y5"/>
<dbReference type="STRING" id="234267.Acid_2194"/>
<evidence type="ECO:0008006" key="3">
    <source>
        <dbReference type="Google" id="ProtNLM"/>
    </source>
</evidence>
<dbReference type="EMBL" id="CP000473">
    <property type="protein sequence ID" value="ABJ83184.1"/>
    <property type="molecule type" value="Genomic_DNA"/>
</dbReference>
<dbReference type="HOGENOM" id="CLU_780540_0_0_0"/>